<name>A0A3E2NMP8_9SPHI</name>
<dbReference type="Proteomes" id="UP000260823">
    <property type="component" value="Unassembled WGS sequence"/>
</dbReference>
<reference evidence="1 2" key="1">
    <citation type="submission" date="2018-08" db="EMBL/GenBank/DDBJ databases">
        <title>Mucilaginibacter terrae sp. nov., isolated from manganese diggings.</title>
        <authorList>
            <person name="Huang Y."/>
            <person name="Zhou Z."/>
        </authorList>
    </citation>
    <scope>NUCLEOTIDE SEQUENCE [LARGE SCALE GENOMIC DNA]</scope>
    <source>
        <strain evidence="1 2">ZH6</strain>
    </source>
</reference>
<protein>
    <submittedName>
        <fullName evidence="1">Uncharacterized protein</fullName>
    </submittedName>
</protein>
<dbReference type="RefSeq" id="WP_117384300.1">
    <property type="nucleotide sequence ID" value="NZ_QWDE01000003.1"/>
</dbReference>
<dbReference type="OrthoDB" id="663842at2"/>
<proteinExistence type="predicted"/>
<evidence type="ECO:0000313" key="1">
    <source>
        <dbReference type="EMBL" id="RFZ82276.1"/>
    </source>
</evidence>
<sequence length="193" mass="21801">MDALLQISRYKGWLFGIVMLIAVSAFSKPSAKLDDTPDYNLHTIRKLLVSALESKKTTDSLYKSLVAIKGPSSLVTGYIGTLEAIKAKHAWNPYLKIKYLNNSERTFKTAIGNDPHNIEIRFMRFSIEHNVPGFLGYNKNLTADRQEIIHQLNKSNYAAADKPLVKTIIRFLLDSKRCTTAEQHQLTQHLAAL</sequence>
<dbReference type="AlphaFoldDB" id="A0A3E2NMP8"/>
<evidence type="ECO:0000313" key="2">
    <source>
        <dbReference type="Proteomes" id="UP000260823"/>
    </source>
</evidence>
<accession>A0A3E2NMP8</accession>
<organism evidence="1 2">
    <name type="scientific">Mucilaginibacter terrenus</name>
    <dbReference type="NCBI Taxonomy" id="2482727"/>
    <lineage>
        <taxon>Bacteria</taxon>
        <taxon>Pseudomonadati</taxon>
        <taxon>Bacteroidota</taxon>
        <taxon>Sphingobacteriia</taxon>
        <taxon>Sphingobacteriales</taxon>
        <taxon>Sphingobacteriaceae</taxon>
        <taxon>Mucilaginibacter</taxon>
    </lineage>
</organism>
<comment type="caution">
    <text evidence="1">The sequence shown here is derived from an EMBL/GenBank/DDBJ whole genome shotgun (WGS) entry which is preliminary data.</text>
</comment>
<gene>
    <name evidence="1" type="ORF">DYU05_16820</name>
</gene>
<keyword evidence="2" id="KW-1185">Reference proteome</keyword>
<dbReference type="EMBL" id="QWDE01000003">
    <property type="protein sequence ID" value="RFZ82276.1"/>
    <property type="molecule type" value="Genomic_DNA"/>
</dbReference>